<evidence type="ECO:0000313" key="2">
    <source>
        <dbReference type="EMBL" id="KZV55196.1"/>
    </source>
</evidence>
<dbReference type="EMBL" id="KQ988996">
    <property type="protein sequence ID" value="KZV55196.1"/>
    <property type="molecule type" value="Genomic_DNA"/>
</dbReference>
<feature type="compositionally biased region" description="Basic and acidic residues" evidence="1">
    <location>
        <begin position="87"/>
        <end position="103"/>
    </location>
</feature>
<dbReference type="Proteomes" id="UP000250235">
    <property type="component" value="Unassembled WGS sequence"/>
</dbReference>
<dbReference type="AlphaFoldDB" id="A0A2Z7DCY8"/>
<gene>
    <name evidence="2" type="ORF">F511_12783</name>
</gene>
<feature type="region of interest" description="Disordered" evidence="1">
    <location>
        <begin position="87"/>
        <end position="106"/>
    </location>
</feature>
<evidence type="ECO:0000256" key="1">
    <source>
        <dbReference type="SAM" id="MobiDB-lite"/>
    </source>
</evidence>
<proteinExistence type="predicted"/>
<accession>A0A2Z7DCY8</accession>
<sequence>MKGGVRSEFRGLSVGNFNFRILMPPIITSGSDDQAAHFRPDLRYQGREVSRGLPRRSGVSPRTCAHIGSVSRGRYHIYQNPAQIHIKEKHTNPPVPDARRPDAQDPDVVIAVG</sequence>
<name>A0A2Z7DCY8_9LAMI</name>
<organism evidence="2 3">
    <name type="scientific">Dorcoceras hygrometricum</name>
    <dbReference type="NCBI Taxonomy" id="472368"/>
    <lineage>
        <taxon>Eukaryota</taxon>
        <taxon>Viridiplantae</taxon>
        <taxon>Streptophyta</taxon>
        <taxon>Embryophyta</taxon>
        <taxon>Tracheophyta</taxon>
        <taxon>Spermatophyta</taxon>
        <taxon>Magnoliopsida</taxon>
        <taxon>eudicotyledons</taxon>
        <taxon>Gunneridae</taxon>
        <taxon>Pentapetalae</taxon>
        <taxon>asterids</taxon>
        <taxon>lamiids</taxon>
        <taxon>Lamiales</taxon>
        <taxon>Gesneriaceae</taxon>
        <taxon>Didymocarpoideae</taxon>
        <taxon>Trichosporeae</taxon>
        <taxon>Loxocarpinae</taxon>
        <taxon>Dorcoceras</taxon>
    </lineage>
</organism>
<protein>
    <submittedName>
        <fullName evidence="2">Pentatricopeptide repeat-containing protein</fullName>
    </submittedName>
</protein>
<keyword evidence="3" id="KW-1185">Reference proteome</keyword>
<evidence type="ECO:0000313" key="3">
    <source>
        <dbReference type="Proteomes" id="UP000250235"/>
    </source>
</evidence>
<reference evidence="2 3" key="1">
    <citation type="journal article" date="2015" name="Proc. Natl. Acad. Sci. U.S.A.">
        <title>The resurrection genome of Boea hygrometrica: A blueprint for survival of dehydration.</title>
        <authorList>
            <person name="Xiao L."/>
            <person name="Yang G."/>
            <person name="Zhang L."/>
            <person name="Yang X."/>
            <person name="Zhao S."/>
            <person name="Ji Z."/>
            <person name="Zhou Q."/>
            <person name="Hu M."/>
            <person name="Wang Y."/>
            <person name="Chen M."/>
            <person name="Xu Y."/>
            <person name="Jin H."/>
            <person name="Xiao X."/>
            <person name="Hu G."/>
            <person name="Bao F."/>
            <person name="Hu Y."/>
            <person name="Wan P."/>
            <person name="Li L."/>
            <person name="Deng X."/>
            <person name="Kuang T."/>
            <person name="Xiang C."/>
            <person name="Zhu J.K."/>
            <person name="Oliver M.J."/>
            <person name="He Y."/>
        </authorList>
    </citation>
    <scope>NUCLEOTIDE SEQUENCE [LARGE SCALE GENOMIC DNA]</scope>
    <source>
        <strain evidence="3">cv. XS01</strain>
    </source>
</reference>